<dbReference type="RefSeq" id="XP_013872813.1">
    <property type="nucleotide sequence ID" value="XM_014017359.1"/>
</dbReference>
<proteinExistence type="inferred from homology"/>
<evidence type="ECO:0000256" key="2">
    <source>
        <dbReference type="ARBA" id="ARBA00040671"/>
    </source>
</evidence>
<dbReference type="Pfam" id="PF15477">
    <property type="entry name" value="SMAP"/>
    <property type="match status" value="1"/>
</dbReference>
<evidence type="ECO:0000256" key="1">
    <source>
        <dbReference type="ARBA" id="ARBA00038176"/>
    </source>
</evidence>
<feature type="compositionally biased region" description="Basic residues" evidence="4">
    <location>
        <begin position="45"/>
        <end position="72"/>
    </location>
</feature>
<protein>
    <recommendedName>
        <fullName evidence="2">Arginine/serine-rich coiled-coil protein 2</fullName>
    </recommendedName>
</protein>
<feature type="coiled-coil region" evidence="3">
    <location>
        <begin position="199"/>
        <end position="233"/>
    </location>
</feature>
<reference evidence="7" key="1">
    <citation type="submission" date="2025-08" db="UniProtKB">
        <authorList>
            <consortium name="RefSeq"/>
        </authorList>
    </citation>
    <scope>IDENTIFICATION</scope>
    <source>
        <strain evidence="7">Quisiro</strain>
        <tissue evidence="7">Liver</tissue>
    </source>
</reference>
<keyword evidence="6" id="KW-1185">Reference proteome</keyword>
<dbReference type="InterPro" id="IPR028124">
    <property type="entry name" value="SMAP_dom"/>
</dbReference>
<evidence type="ECO:0000256" key="4">
    <source>
        <dbReference type="SAM" id="MobiDB-lite"/>
    </source>
</evidence>
<sequence length="416" mass="47455">MAAVGELSDKANTETASDDSADLTRSGSPVHRRKKHSVDSSRSPRMSKHHHSRSRSRSRDRKRDRKYRRSRSRSKEARKRDSEKPPKSYRKTDGPKEERHSTENGEERSRRKERRSSRGRSLSRSHSRESRSKEQRRSRSRSKDRKRKARSRSGSRTKHRHHSRSRSKSRERKKKIEKVHKKSRSRSASPLVFRGRNTAMDAQEALARRLERAKKLQEQKEKEKHEKHQQQQQEIVAAVAAPIAAAAAAAASNPALNVAALLASGTQVTPQIAMAAQMAALQAKTLAETGIAVPSFYNPSAVNPSKFAEQEKKRKMLWQGKKEGEKSQTAELWEKLNFGNKDQNVKFRKLMGIKGEDEEAEVSKPINDEGLKTLQKQEEMFRNLDVQYEMARSQTHTQRGMGLGFSSSFSRGMDSV</sequence>
<feature type="compositionally biased region" description="Basic residues" evidence="4">
    <location>
        <begin position="138"/>
        <end position="185"/>
    </location>
</feature>
<dbReference type="GeneID" id="106523802"/>
<dbReference type="PANTHER" id="PTHR22426">
    <property type="entry name" value="ARGININE_SERINE-RICH COILED-COIL PROTEIN 2"/>
    <property type="match status" value="1"/>
</dbReference>
<feature type="compositionally biased region" description="Basic and acidic residues" evidence="4">
    <location>
        <begin position="126"/>
        <end position="137"/>
    </location>
</feature>
<feature type="region of interest" description="Disordered" evidence="4">
    <location>
        <begin position="1"/>
        <end position="197"/>
    </location>
</feature>
<evidence type="ECO:0000313" key="7">
    <source>
        <dbReference type="RefSeq" id="XP_013872813.1"/>
    </source>
</evidence>
<dbReference type="CTD" id="65117"/>
<dbReference type="OrthoDB" id="1928974at2759"/>
<organism evidence="6 7">
    <name type="scientific">Austrofundulus limnaeus</name>
    <name type="common">Annual killifish</name>
    <dbReference type="NCBI Taxonomy" id="52670"/>
    <lineage>
        <taxon>Eukaryota</taxon>
        <taxon>Metazoa</taxon>
        <taxon>Chordata</taxon>
        <taxon>Craniata</taxon>
        <taxon>Vertebrata</taxon>
        <taxon>Euteleostomi</taxon>
        <taxon>Actinopterygii</taxon>
        <taxon>Neopterygii</taxon>
        <taxon>Teleostei</taxon>
        <taxon>Neoteleostei</taxon>
        <taxon>Acanthomorphata</taxon>
        <taxon>Ovalentaria</taxon>
        <taxon>Atherinomorphae</taxon>
        <taxon>Cyprinodontiformes</taxon>
        <taxon>Rivulidae</taxon>
        <taxon>Austrofundulus</taxon>
    </lineage>
</organism>
<feature type="compositionally biased region" description="Basic and acidic residues" evidence="4">
    <location>
        <begin position="73"/>
        <end position="110"/>
    </location>
</feature>
<gene>
    <name evidence="7" type="primary">rsrc2</name>
</gene>
<keyword evidence="3" id="KW-0175">Coiled coil</keyword>
<feature type="compositionally biased region" description="Basic residues" evidence="4">
    <location>
        <begin position="111"/>
        <end position="125"/>
    </location>
</feature>
<evidence type="ECO:0000256" key="3">
    <source>
        <dbReference type="SAM" id="Coils"/>
    </source>
</evidence>
<accession>A0A2I4BYI1</accession>
<dbReference type="PANTHER" id="PTHR22426:SF2">
    <property type="entry name" value="ARGININE_SERINE-RICH COILED-COIL PROTEIN 2"/>
    <property type="match status" value="1"/>
</dbReference>
<feature type="domain" description="Small acidic protein-like" evidence="5">
    <location>
        <begin position="333"/>
        <end position="404"/>
    </location>
</feature>
<dbReference type="Proteomes" id="UP000192220">
    <property type="component" value="Unplaced"/>
</dbReference>
<dbReference type="AlphaFoldDB" id="A0A2I4BYI1"/>
<name>A0A2I4BYI1_AUSLI</name>
<comment type="similarity">
    <text evidence="1">Belongs to the RSRC2 family.</text>
</comment>
<evidence type="ECO:0000259" key="5">
    <source>
        <dbReference type="Pfam" id="PF15477"/>
    </source>
</evidence>
<evidence type="ECO:0000313" key="6">
    <source>
        <dbReference type="Proteomes" id="UP000192220"/>
    </source>
</evidence>